<sequence>MPTVEKTHGSRVYIRPLEQRFEIGDQADVDEEMAAYLCEERGDFERVDALQEGDEWAGDSPPWEEPDGDTNDEPKVDADDVVDTLEEAEKPRPEDAIEMGLCPWCSEYEGENVGMHASRSHPDEWDEYNEED</sequence>
<evidence type="ECO:0000256" key="1">
    <source>
        <dbReference type="SAM" id="MobiDB-lite"/>
    </source>
</evidence>
<dbReference type="GeneID" id="56032241"/>
<feature type="region of interest" description="Disordered" evidence="1">
    <location>
        <begin position="45"/>
        <end position="79"/>
    </location>
</feature>
<evidence type="ECO:0000313" key="2">
    <source>
        <dbReference type="EMBL" id="QLG47899.1"/>
    </source>
</evidence>
<accession>A0A7D5KHV2</accession>
<dbReference type="AlphaFoldDB" id="A0A7D5KHV2"/>
<dbReference type="KEGG" id="haly:HYG82_03080"/>
<gene>
    <name evidence="2" type="ORF">HYG82_03080</name>
</gene>
<dbReference type="EMBL" id="CP058601">
    <property type="protein sequence ID" value="QLG47899.1"/>
    <property type="molecule type" value="Genomic_DNA"/>
</dbReference>
<keyword evidence="3" id="KW-1185">Reference proteome</keyword>
<feature type="compositionally biased region" description="Acidic residues" evidence="1">
    <location>
        <begin position="51"/>
        <end position="71"/>
    </location>
</feature>
<proteinExistence type="predicted"/>
<dbReference type="RefSeq" id="WP_179259641.1">
    <property type="nucleotide sequence ID" value="NZ_CP058601.1"/>
</dbReference>
<dbReference type="OrthoDB" id="350877at2157"/>
<reference evidence="2 3" key="1">
    <citation type="submission" date="2020-07" db="EMBL/GenBank/DDBJ databases">
        <authorList>
            <person name="Cui H."/>
        </authorList>
    </citation>
    <scope>NUCLEOTIDE SEQUENCE [LARGE SCALE GENOMIC DNA]</scope>
    <source>
        <strain evidence="2 3">YPL8</strain>
    </source>
</reference>
<dbReference type="Proteomes" id="UP000509241">
    <property type="component" value="Chromosome"/>
</dbReference>
<protein>
    <submittedName>
        <fullName evidence="2">Uncharacterized protein</fullName>
    </submittedName>
</protein>
<evidence type="ECO:0000313" key="3">
    <source>
        <dbReference type="Proteomes" id="UP000509241"/>
    </source>
</evidence>
<organism evidence="2 3">
    <name type="scientific">Natrinema halophilum</name>
    <dbReference type="NCBI Taxonomy" id="1699371"/>
    <lineage>
        <taxon>Archaea</taxon>
        <taxon>Methanobacteriati</taxon>
        <taxon>Methanobacteriota</taxon>
        <taxon>Stenosarchaea group</taxon>
        <taxon>Halobacteria</taxon>
        <taxon>Halobacteriales</taxon>
        <taxon>Natrialbaceae</taxon>
        <taxon>Natrinema</taxon>
    </lineage>
</organism>
<name>A0A7D5KHV2_9EURY</name>